<evidence type="ECO:0000313" key="2">
    <source>
        <dbReference type="EMBL" id="UGS33906.1"/>
    </source>
</evidence>
<organism evidence="2 3">
    <name type="scientific">Capillimicrobium parvum</name>
    <dbReference type="NCBI Taxonomy" id="2884022"/>
    <lineage>
        <taxon>Bacteria</taxon>
        <taxon>Bacillati</taxon>
        <taxon>Actinomycetota</taxon>
        <taxon>Thermoleophilia</taxon>
        <taxon>Solirubrobacterales</taxon>
        <taxon>Capillimicrobiaceae</taxon>
        <taxon>Capillimicrobium</taxon>
    </lineage>
</organism>
<proteinExistence type="predicted"/>
<gene>
    <name evidence="2" type="ORF">DSM104329_00272</name>
</gene>
<feature type="compositionally biased region" description="Basic and acidic residues" evidence="1">
    <location>
        <begin position="86"/>
        <end position="96"/>
    </location>
</feature>
<keyword evidence="3" id="KW-1185">Reference proteome</keyword>
<feature type="compositionally biased region" description="Basic and acidic residues" evidence="1">
    <location>
        <begin position="190"/>
        <end position="210"/>
    </location>
</feature>
<feature type="compositionally biased region" description="Basic and acidic residues" evidence="1">
    <location>
        <begin position="1"/>
        <end position="32"/>
    </location>
</feature>
<evidence type="ECO:0000313" key="3">
    <source>
        <dbReference type="Proteomes" id="UP001162834"/>
    </source>
</evidence>
<sequence length="210" mass="23509">MGLLDDAIREHLELKRRSGADPSEVARQEREALGPARRGPEPLEVPQQSAPAQEGADPALIDPQVDAPIHHEPDDVPEYVPPPEPSRPEAEPERLAEAPPVEPERSAAVPEEAEVDWEAPEAEAEAEAQPDPEPPPRSHTDQETVAFDAADIQDAERRPRREPLEEPPPPFDAGRDEDVLEETPDFLQETPEHDRLWFEQRPPRDFDFDG</sequence>
<accession>A0A9E6XUB5</accession>
<reference evidence="2" key="1">
    <citation type="journal article" date="2022" name="Int. J. Syst. Evol. Microbiol.">
        <title>Pseudomonas aegrilactucae sp. nov. and Pseudomonas morbosilactucae sp. nov., pathogens causing bacterial rot of lettuce in Japan.</title>
        <authorList>
            <person name="Sawada H."/>
            <person name="Fujikawa T."/>
            <person name="Satou M."/>
        </authorList>
    </citation>
    <scope>NUCLEOTIDE SEQUENCE</scope>
    <source>
        <strain evidence="2">0166_1</strain>
    </source>
</reference>
<feature type="region of interest" description="Disordered" evidence="1">
    <location>
        <begin position="1"/>
        <end position="210"/>
    </location>
</feature>
<dbReference type="Proteomes" id="UP001162834">
    <property type="component" value="Chromosome"/>
</dbReference>
<dbReference type="AlphaFoldDB" id="A0A9E6XUB5"/>
<evidence type="ECO:0000256" key="1">
    <source>
        <dbReference type="SAM" id="MobiDB-lite"/>
    </source>
</evidence>
<protein>
    <submittedName>
        <fullName evidence="2">Uncharacterized protein</fullName>
    </submittedName>
</protein>
<name>A0A9E6XUB5_9ACTN</name>
<dbReference type="RefSeq" id="WP_259313595.1">
    <property type="nucleotide sequence ID" value="NZ_CP087164.1"/>
</dbReference>
<dbReference type="KEGG" id="sbae:DSM104329_00272"/>
<dbReference type="EMBL" id="CP087164">
    <property type="protein sequence ID" value="UGS33906.1"/>
    <property type="molecule type" value="Genomic_DNA"/>
</dbReference>
<feature type="compositionally biased region" description="Acidic residues" evidence="1">
    <location>
        <begin position="111"/>
        <end position="130"/>
    </location>
</feature>
<feature type="compositionally biased region" description="Basic and acidic residues" evidence="1">
    <location>
        <begin position="154"/>
        <end position="164"/>
    </location>
</feature>